<accession>A0AA88HUJ4</accession>
<dbReference type="Pfam" id="PF03372">
    <property type="entry name" value="Exo_endo_phos"/>
    <property type="match status" value="1"/>
</dbReference>
<dbReference type="PANTHER" id="PTHR23227:SF84">
    <property type="entry name" value="ENDONUCLEASE_EXONUCLEASE_PHOSPHATASE DOMAIN-CONTAINING PROTEIN"/>
    <property type="match status" value="1"/>
</dbReference>
<dbReference type="GO" id="GO:0003824">
    <property type="term" value="F:catalytic activity"/>
    <property type="evidence" value="ECO:0007669"/>
    <property type="project" value="InterPro"/>
</dbReference>
<dbReference type="EMBL" id="JAVRJZ010000012">
    <property type="protein sequence ID" value="KAK2716060.1"/>
    <property type="molecule type" value="Genomic_DNA"/>
</dbReference>
<feature type="domain" description="Endonuclease/exonuclease/phosphatase" evidence="1">
    <location>
        <begin position="1"/>
        <end position="193"/>
    </location>
</feature>
<proteinExistence type="predicted"/>
<protein>
    <recommendedName>
        <fullName evidence="1">Endonuclease/exonuclease/phosphatase domain-containing protein</fullName>
    </recommendedName>
</protein>
<dbReference type="Gene3D" id="3.60.10.10">
    <property type="entry name" value="Endonuclease/exonuclease/phosphatase"/>
    <property type="match status" value="1"/>
</dbReference>
<comment type="caution">
    <text evidence="2">The sequence shown here is derived from an EMBL/GenBank/DDBJ whole genome shotgun (WGS) entry which is preliminary data.</text>
</comment>
<evidence type="ECO:0000313" key="2">
    <source>
        <dbReference type="EMBL" id="KAK2716060.1"/>
    </source>
</evidence>
<organism evidence="2 3">
    <name type="scientific">Artemia franciscana</name>
    <name type="common">Brine shrimp</name>
    <name type="synonym">Artemia sanfranciscana</name>
    <dbReference type="NCBI Taxonomy" id="6661"/>
    <lineage>
        <taxon>Eukaryota</taxon>
        <taxon>Metazoa</taxon>
        <taxon>Ecdysozoa</taxon>
        <taxon>Arthropoda</taxon>
        <taxon>Crustacea</taxon>
        <taxon>Branchiopoda</taxon>
        <taxon>Anostraca</taxon>
        <taxon>Artemiidae</taxon>
        <taxon>Artemia</taxon>
    </lineage>
</organism>
<dbReference type="SUPFAM" id="SSF56219">
    <property type="entry name" value="DNase I-like"/>
    <property type="match status" value="1"/>
</dbReference>
<dbReference type="InterPro" id="IPR036691">
    <property type="entry name" value="Endo/exonu/phosph_ase_sf"/>
</dbReference>
<dbReference type="InterPro" id="IPR027124">
    <property type="entry name" value="Swc5/CFDP1/2"/>
</dbReference>
<keyword evidence="3" id="KW-1185">Reference proteome</keyword>
<dbReference type="PANTHER" id="PTHR23227">
    <property type="entry name" value="BUCENTAUR RELATED"/>
    <property type="match status" value="1"/>
</dbReference>
<dbReference type="InterPro" id="IPR005135">
    <property type="entry name" value="Endo/exonuclease/phosphatase"/>
</dbReference>
<dbReference type="CDD" id="cd09076">
    <property type="entry name" value="L1-EN"/>
    <property type="match status" value="1"/>
</dbReference>
<sequence>MRRYHLDILALSEVRWTGSGEKQLEDRSTILYSGAESRHEQGVALIMTKETSRSLLKWTPISPRILVARFTGGQAKLPVVVCYAPTNVAEVETKEEFYLTLQAVVNNILKHDIMCVLGDLNVIVGNDESWCPQALSRHGVGVRNENGTMLINFAMANDLVIGGNLFPHRDVHKYSWTSPDCAVRNQIDHCLVSWRFHSGIQDVRAYKGVDIGSDNNLLVTKFILMLKRNEKKAPNSEPQFDSDKLLDRTTRHEFVTELSNKF</sequence>
<dbReference type="Proteomes" id="UP001187531">
    <property type="component" value="Unassembled WGS sequence"/>
</dbReference>
<gene>
    <name evidence="2" type="ORF">QYM36_010590</name>
</gene>
<evidence type="ECO:0000313" key="3">
    <source>
        <dbReference type="Proteomes" id="UP001187531"/>
    </source>
</evidence>
<dbReference type="AlphaFoldDB" id="A0AA88HUJ4"/>
<name>A0AA88HUJ4_ARTSF</name>
<reference evidence="2" key="1">
    <citation type="submission" date="2023-07" db="EMBL/GenBank/DDBJ databases">
        <title>Chromosome-level genome assembly of Artemia franciscana.</title>
        <authorList>
            <person name="Jo E."/>
        </authorList>
    </citation>
    <scope>NUCLEOTIDE SEQUENCE</scope>
    <source>
        <tissue evidence="2">Whole body</tissue>
    </source>
</reference>
<evidence type="ECO:0000259" key="1">
    <source>
        <dbReference type="Pfam" id="PF03372"/>
    </source>
</evidence>